<proteinExistence type="predicted"/>
<dbReference type="InterPro" id="IPR011990">
    <property type="entry name" value="TPR-like_helical_dom_sf"/>
</dbReference>
<dbReference type="Pfam" id="PF08885">
    <property type="entry name" value="GSCFA"/>
    <property type="match status" value="1"/>
</dbReference>
<reference evidence="3 4" key="1">
    <citation type="submission" date="2020-08" db="EMBL/GenBank/DDBJ databases">
        <title>Genomic Encyclopedia of Type Strains, Phase IV (KMG-IV): sequencing the most valuable type-strain genomes for metagenomic binning, comparative biology and taxonomic classification.</title>
        <authorList>
            <person name="Goeker M."/>
        </authorList>
    </citation>
    <scope>NUCLEOTIDE SEQUENCE [LARGE SCALE GENOMIC DNA]</scope>
    <source>
        <strain evidence="3 4">DSM 101064</strain>
    </source>
</reference>
<gene>
    <name evidence="3" type="ORF">FHS72_003263</name>
</gene>
<keyword evidence="1" id="KW-0802">TPR repeat</keyword>
<feature type="domain" description="GSCFA" evidence="2">
    <location>
        <begin position="56"/>
        <end position="317"/>
    </location>
</feature>
<evidence type="ECO:0000256" key="1">
    <source>
        <dbReference type="PROSITE-ProRule" id="PRU00339"/>
    </source>
</evidence>
<sequence>MTDKPLSSISAAAAYDNAKSNKLRSYPSPKRDGDRLYPLAAPSAKPSFAMKPTDSVFTIGSCFARNVESALLDIGMTVTSNEDQLGVVGDSLGFTPNFFNKYSIHSIYNDLKWALERDTYPGDAIIYPMHKDGLYADMQLGMSKLEFGMDDIRDFRTRYLDVMARARDADVVIITLGYVETWYDTKLEIYLNTSPPQPLIKAEPNRFEFRVLSYNDILTALHDVHALLLKHRTKPLKMLVTVSPVPLLSTFRDVDVLVANTYSKSVQRAAIDEFIRDADGVDYFPSYEFVILSNPELAWARGDYRHVSPDLVARIMSNVVTQYVEGAEDTAMTTQALQASTRMLYKVEDYAGVKALHSKHPDIFASDADLLVMLGNAHTKTREIETAFGLFAQAHTLAPKKPAPLERLITLCRPMRELDQAKELMRKHAQLFPNRDTFRKNATFW</sequence>
<dbReference type="InterPro" id="IPR014982">
    <property type="entry name" value="GSCFA"/>
</dbReference>
<dbReference type="RefSeq" id="WP_183530683.1">
    <property type="nucleotide sequence ID" value="NZ_JACIJM010000012.1"/>
</dbReference>
<dbReference type="Gene3D" id="1.25.40.10">
    <property type="entry name" value="Tetratricopeptide repeat domain"/>
    <property type="match status" value="1"/>
</dbReference>
<dbReference type="SUPFAM" id="SSF48452">
    <property type="entry name" value="TPR-like"/>
    <property type="match status" value="1"/>
</dbReference>
<evidence type="ECO:0000313" key="3">
    <source>
        <dbReference type="EMBL" id="MBB5723618.1"/>
    </source>
</evidence>
<comment type="caution">
    <text evidence="3">The sequence shown here is derived from an EMBL/GenBank/DDBJ whole genome shotgun (WGS) entry which is preliminary data.</text>
</comment>
<dbReference type="InterPro" id="IPR019734">
    <property type="entry name" value="TPR_rpt"/>
</dbReference>
<keyword evidence="4" id="KW-1185">Reference proteome</keyword>
<dbReference type="Proteomes" id="UP000535415">
    <property type="component" value="Unassembled WGS sequence"/>
</dbReference>
<protein>
    <recommendedName>
        <fullName evidence="2">GSCFA domain-containing protein</fullName>
    </recommendedName>
</protein>
<feature type="repeat" description="TPR" evidence="1">
    <location>
        <begin position="368"/>
        <end position="401"/>
    </location>
</feature>
<dbReference type="EMBL" id="JACIJM010000012">
    <property type="protein sequence ID" value="MBB5723618.1"/>
    <property type="molecule type" value="Genomic_DNA"/>
</dbReference>
<name>A0A7W9BN82_9RHOB</name>
<evidence type="ECO:0000313" key="4">
    <source>
        <dbReference type="Proteomes" id="UP000535415"/>
    </source>
</evidence>
<dbReference type="AlphaFoldDB" id="A0A7W9BN82"/>
<evidence type="ECO:0000259" key="2">
    <source>
        <dbReference type="Pfam" id="PF08885"/>
    </source>
</evidence>
<accession>A0A7W9BN82</accession>
<organism evidence="3 4">
    <name type="scientific">Yoonia ponticola</name>
    <dbReference type="NCBI Taxonomy" id="1524255"/>
    <lineage>
        <taxon>Bacteria</taxon>
        <taxon>Pseudomonadati</taxon>
        <taxon>Pseudomonadota</taxon>
        <taxon>Alphaproteobacteria</taxon>
        <taxon>Rhodobacterales</taxon>
        <taxon>Paracoccaceae</taxon>
        <taxon>Yoonia</taxon>
    </lineage>
</organism>
<dbReference type="PROSITE" id="PS50005">
    <property type="entry name" value="TPR"/>
    <property type="match status" value="1"/>
</dbReference>